<organism evidence="1 2">
    <name type="scientific">Thelohanellus kitauei</name>
    <name type="common">Myxosporean</name>
    <dbReference type="NCBI Taxonomy" id="669202"/>
    <lineage>
        <taxon>Eukaryota</taxon>
        <taxon>Metazoa</taxon>
        <taxon>Cnidaria</taxon>
        <taxon>Myxozoa</taxon>
        <taxon>Myxosporea</taxon>
        <taxon>Bivalvulida</taxon>
        <taxon>Platysporina</taxon>
        <taxon>Myxobolidae</taxon>
        <taxon>Thelohanellus</taxon>
    </lineage>
</organism>
<sequence>MTVINRFKDDKDICYNSCDALYSVLWSSADVYNDHEKLSERISAINTQAKASALYLFESNFCIIVKNCVQGVVKEKDIQRATSCGFLLYVMNHAKDYGIDTNLKINEELLGQALETCRDQLRSYEGTRAKLIEILKFDYFYSVLAV</sequence>
<gene>
    <name evidence="1" type="ORF">RF11_08716</name>
</gene>
<dbReference type="Proteomes" id="UP000031668">
    <property type="component" value="Unassembled WGS sequence"/>
</dbReference>
<accession>A0A0C2M9Q5</accession>
<dbReference type="EMBL" id="JWZT01004603">
    <property type="protein sequence ID" value="KII63725.1"/>
    <property type="molecule type" value="Genomic_DNA"/>
</dbReference>
<dbReference type="AlphaFoldDB" id="A0A0C2M9Q5"/>
<evidence type="ECO:0000313" key="1">
    <source>
        <dbReference type="EMBL" id="KII63725.1"/>
    </source>
</evidence>
<reference evidence="1 2" key="1">
    <citation type="journal article" date="2014" name="Genome Biol. Evol.">
        <title>The genome of the myxosporean Thelohanellus kitauei shows adaptations to nutrient acquisition within its fish host.</title>
        <authorList>
            <person name="Yang Y."/>
            <person name="Xiong J."/>
            <person name="Zhou Z."/>
            <person name="Huo F."/>
            <person name="Miao W."/>
            <person name="Ran C."/>
            <person name="Liu Y."/>
            <person name="Zhang J."/>
            <person name="Feng J."/>
            <person name="Wang M."/>
            <person name="Wang M."/>
            <person name="Wang L."/>
            <person name="Yao B."/>
        </authorList>
    </citation>
    <scope>NUCLEOTIDE SEQUENCE [LARGE SCALE GENOMIC DNA]</scope>
    <source>
        <strain evidence="1">Wuqing</strain>
    </source>
</reference>
<name>A0A0C2M9Q5_THEKT</name>
<proteinExistence type="predicted"/>
<comment type="caution">
    <text evidence="1">The sequence shown here is derived from an EMBL/GenBank/DDBJ whole genome shotgun (WGS) entry which is preliminary data.</text>
</comment>
<keyword evidence="2" id="KW-1185">Reference proteome</keyword>
<protein>
    <submittedName>
        <fullName evidence="1">Uncharacterized protein</fullName>
    </submittedName>
</protein>
<evidence type="ECO:0000313" key="2">
    <source>
        <dbReference type="Proteomes" id="UP000031668"/>
    </source>
</evidence>